<feature type="transmembrane region" description="Helical" evidence="5">
    <location>
        <begin position="79"/>
        <end position="103"/>
    </location>
</feature>
<evidence type="ECO:0000256" key="3">
    <source>
        <dbReference type="ARBA" id="ARBA00022989"/>
    </source>
</evidence>
<evidence type="ECO:0000259" key="6">
    <source>
        <dbReference type="Pfam" id="PF04138"/>
    </source>
</evidence>
<keyword evidence="4 5" id="KW-0472">Membrane</keyword>
<dbReference type="Pfam" id="PF04138">
    <property type="entry name" value="GtrA_DPMS_TM"/>
    <property type="match status" value="1"/>
</dbReference>
<evidence type="ECO:0000256" key="4">
    <source>
        <dbReference type="ARBA" id="ARBA00023136"/>
    </source>
</evidence>
<dbReference type="GO" id="GO:0016020">
    <property type="term" value="C:membrane"/>
    <property type="evidence" value="ECO:0007669"/>
    <property type="project" value="UniProtKB-SubCell"/>
</dbReference>
<accession>A0AAE9IGS1</accession>
<evidence type="ECO:0000313" key="7">
    <source>
        <dbReference type="EMBL" id="URJ50062.1"/>
    </source>
</evidence>
<sequence>MVGLTSVLLLFNLLNFNYWVSSSVGNIFGILVSFFLNKKYTFKSQNKIVSTLFKFILVSLFCYIISYSIGYFISLKNIIGNWTLASNLSILLSSGLYTILGYIGHKKITFASK</sequence>
<evidence type="ECO:0000256" key="1">
    <source>
        <dbReference type="ARBA" id="ARBA00004141"/>
    </source>
</evidence>
<feature type="transmembrane region" description="Helical" evidence="5">
    <location>
        <begin position="16"/>
        <end position="36"/>
    </location>
</feature>
<gene>
    <name evidence="7" type="ORF">MF626_004479</name>
</gene>
<comment type="subcellular location">
    <subcellularLocation>
        <location evidence="1">Membrane</location>
        <topology evidence="1">Multi-pass membrane protein</topology>
    </subcellularLocation>
</comment>
<name>A0AAE9IGS1_PAEPO</name>
<evidence type="ECO:0000313" key="8">
    <source>
        <dbReference type="Proteomes" id="UP001055784"/>
    </source>
</evidence>
<dbReference type="Proteomes" id="UP001055784">
    <property type="component" value="Chromosome"/>
</dbReference>
<feature type="transmembrane region" description="Helical" evidence="5">
    <location>
        <begin position="48"/>
        <end position="73"/>
    </location>
</feature>
<feature type="domain" description="GtrA/DPMS transmembrane" evidence="6">
    <location>
        <begin position="2"/>
        <end position="110"/>
    </location>
</feature>
<dbReference type="EMBL" id="CP097770">
    <property type="protein sequence ID" value="URJ50062.1"/>
    <property type="molecule type" value="Genomic_DNA"/>
</dbReference>
<organism evidence="7 8">
    <name type="scientific">Paenibacillus polymyxa</name>
    <name type="common">Bacillus polymyxa</name>
    <dbReference type="NCBI Taxonomy" id="1406"/>
    <lineage>
        <taxon>Bacteria</taxon>
        <taxon>Bacillati</taxon>
        <taxon>Bacillota</taxon>
        <taxon>Bacilli</taxon>
        <taxon>Bacillales</taxon>
        <taxon>Paenibacillaceae</taxon>
        <taxon>Paenibacillus</taxon>
    </lineage>
</organism>
<keyword evidence="2 5" id="KW-0812">Transmembrane</keyword>
<protein>
    <submittedName>
        <fullName evidence="7">GtrA family protein</fullName>
    </submittedName>
</protein>
<proteinExistence type="predicted"/>
<keyword evidence="3 5" id="KW-1133">Transmembrane helix</keyword>
<dbReference type="InterPro" id="IPR007267">
    <property type="entry name" value="GtrA_DPMS_TM"/>
</dbReference>
<dbReference type="AlphaFoldDB" id="A0AAE9IGS1"/>
<reference evidence="7" key="1">
    <citation type="submission" date="2022-11" db="EMBL/GenBank/DDBJ databases">
        <authorList>
            <person name="Vasilchenko N.G."/>
            <person name="Prazdnova E.V."/>
            <person name="Gorovtsov A.V."/>
            <person name="Chistyakov V.A."/>
            <person name="Pak M.L."/>
        </authorList>
    </citation>
    <scope>NUCLEOTIDE SEQUENCE</scope>
    <source>
        <strain evidence="7">R 4.5</strain>
    </source>
</reference>
<evidence type="ECO:0000256" key="5">
    <source>
        <dbReference type="SAM" id="Phobius"/>
    </source>
</evidence>
<evidence type="ECO:0000256" key="2">
    <source>
        <dbReference type="ARBA" id="ARBA00022692"/>
    </source>
</evidence>
<dbReference type="GO" id="GO:0000271">
    <property type="term" value="P:polysaccharide biosynthetic process"/>
    <property type="evidence" value="ECO:0007669"/>
    <property type="project" value="InterPro"/>
</dbReference>